<reference evidence="3" key="1">
    <citation type="submission" date="2013-10" db="EMBL/GenBank/DDBJ databases">
        <title>Genomic analysis of the causative agents of coccidiosis in chickens.</title>
        <authorList>
            <person name="Reid A.J."/>
            <person name="Blake D."/>
            <person name="Billington K."/>
            <person name="Browne H."/>
            <person name="Dunn M."/>
            <person name="Hung S."/>
            <person name="Kawahara F."/>
            <person name="Miranda-Saavedra D."/>
            <person name="Mourier T."/>
            <person name="Nagra H."/>
            <person name="Otto T.D."/>
            <person name="Rawlings N."/>
            <person name="Sanchez A."/>
            <person name="Sanders M."/>
            <person name="Subramaniam C."/>
            <person name="Tay Y."/>
            <person name="Dear P."/>
            <person name="Doerig C."/>
            <person name="Gruber A."/>
            <person name="Parkinson J."/>
            <person name="Shirley M."/>
            <person name="Wan K.L."/>
            <person name="Berriman M."/>
            <person name="Tomley F."/>
            <person name="Pain A."/>
        </authorList>
    </citation>
    <scope>NUCLEOTIDE SEQUENCE [LARGE SCALE GENOMIC DNA]</scope>
    <source>
        <strain evidence="3">Houghton</strain>
    </source>
</reference>
<feature type="compositionally biased region" description="Polar residues" evidence="2">
    <location>
        <begin position="1393"/>
        <end position="1411"/>
    </location>
</feature>
<evidence type="ECO:0000313" key="3">
    <source>
        <dbReference type="EMBL" id="CDI87541.1"/>
    </source>
</evidence>
<evidence type="ECO:0000256" key="1">
    <source>
        <dbReference type="ARBA" id="ARBA00006545"/>
    </source>
</evidence>
<feature type="compositionally biased region" description="Polar residues" evidence="2">
    <location>
        <begin position="1070"/>
        <end position="1083"/>
    </location>
</feature>
<feature type="region of interest" description="Disordered" evidence="2">
    <location>
        <begin position="191"/>
        <end position="214"/>
    </location>
</feature>
<evidence type="ECO:0000256" key="2">
    <source>
        <dbReference type="SAM" id="MobiDB-lite"/>
    </source>
</evidence>
<proteinExistence type="inferred from homology"/>
<name>U6H4R3_9EIME</name>
<dbReference type="InterPro" id="IPR026847">
    <property type="entry name" value="VPS13"/>
</dbReference>
<comment type="similarity">
    <text evidence="1">Belongs to the VPS13 family.</text>
</comment>
<dbReference type="PANTHER" id="PTHR16166">
    <property type="entry name" value="VACUOLAR PROTEIN SORTING-ASSOCIATED PROTEIN VPS13"/>
    <property type="match status" value="1"/>
</dbReference>
<dbReference type="VEuPathDB" id="ToxoDB:EPH_0076290"/>
<dbReference type="GO" id="GO:0006623">
    <property type="term" value="P:protein targeting to vacuole"/>
    <property type="evidence" value="ECO:0007669"/>
    <property type="project" value="TreeGrafter"/>
</dbReference>
<evidence type="ECO:0000313" key="4">
    <source>
        <dbReference type="Proteomes" id="UP000018201"/>
    </source>
</evidence>
<dbReference type="OrthoDB" id="428159at2759"/>
<protein>
    <submittedName>
        <fullName evidence="3">Uncharacterized protein</fullName>
    </submittedName>
</protein>
<feature type="compositionally biased region" description="Basic and acidic residues" evidence="2">
    <location>
        <begin position="197"/>
        <end position="214"/>
    </location>
</feature>
<feature type="region of interest" description="Disordered" evidence="2">
    <location>
        <begin position="1068"/>
        <end position="1089"/>
    </location>
</feature>
<organism evidence="3 4">
    <name type="scientific">Eimeria praecox</name>
    <dbReference type="NCBI Taxonomy" id="51316"/>
    <lineage>
        <taxon>Eukaryota</taxon>
        <taxon>Sar</taxon>
        <taxon>Alveolata</taxon>
        <taxon>Apicomplexa</taxon>
        <taxon>Conoidasida</taxon>
        <taxon>Coccidia</taxon>
        <taxon>Eucoccidiorida</taxon>
        <taxon>Eimeriorina</taxon>
        <taxon>Eimeriidae</taxon>
        <taxon>Eimeria</taxon>
    </lineage>
</organism>
<reference evidence="3" key="2">
    <citation type="submission" date="2013-10" db="EMBL/GenBank/DDBJ databases">
        <authorList>
            <person name="Aslett M."/>
        </authorList>
    </citation>
    <scope>NUCLEOTIDE SEQUENCE [LARGE SCALE GENOMIC DNA]</scope>
    <source>
        <strain evidence="3">Houghton</strain>
    </source>
</reference>
<dbReference type="EMBL" id="HG697738">
    <property type="protein sequence ID" value="CDI87541.1"/>
    <property type="molecule type" value="Genomic_DNA"/>
</dbReference>
<feature type="region of interest" description="Disordered" evidence="2">
    <location>
        <begin position="1388"/>
        <end position="1431"/>
    </location>
</feature>
<gene>
    <name evidence="3" type="ORF">EPH_0076290</name>
</gene>
<accession>U6H4R3</accession>
<dbReference type="GO" id="GO:0045053">
    <property type="term" value="P:protein retention in Golgi apparatus"/>
    <property type="evidence" value="ECO:0007669"/>
    <property type="project" value="TreeGrafter"/>
</dbReference>
<keyword evidence="4" id="KW-1185">Reference proteome</keyword>
<sequence>MPVPLDRVGVYIQPLADVGATIACGSTRASFGTQNVPFVVCRLIADAGVKQLLVQSQVVLRSTCSVPLQIMLLPSLEAVSCGSQEKNHRPRGDSREAEGLTEVLLKPGETSAVPVDCKLRIRPVQTGKTYSWSRDLSLGMLWQAIDRTEQQKPPANGAAGGAGLSAPKRNLPKTDLLRCCPLMGNSMSKSSYARSPVVDREDVSEEHTREDSKELREPDYHIVVLYRLERLVNSSFSCVQLKVSLEAPLRLSSNIPFPVRYRISCPLALRAGEDPPGDSEGMLQLNEWQQVHSFSLAGGGEAPADCITGGAGEAGKGEPAGDTVIAETIVEVECFDNKYRSAKVWVIFCDSDGGSPCLLLHSPVWLVSHIQWALQRQWLKQPQHDRQDSRAEGQKKRLSAVEYSVIRRGNPEELGWAMQAVSAAAAAVDLNGDAERTKPSQLPNFAYGRGFTKDCSGDIRLLDFTASSLRVEADGIGCSQFLDLWGDFPSTLTVTGSCSKTQTAGSRDTSAARDYSRSGCTSAIPASLCEERPSLGSTMGGPCLDIVASMSEAPLPLLRPVLLLTLSPMYTVTNYCPFPIRVRQARLDYHCSDTKSANDGSVDFTRQIEPQRTVALVWQFKEGSRSLQLQRLMPTLCWLQGGCKRRVWMALDRGLPETVWSAWSGYSPLCLPGDDWCLRLPFAPSKLPQTILEACGTHKKDPVYSGSSLQCGVEDAECQPEHFRHEEAFPMSTVEPQELLGALLRRGVCVQISGRQPATRRCLPERLTKRAFSASGCSALRLETEEGPANTVNLTVQVETFDMRDTVSICNDTPFLLVLRQCRHSDTKDGKGTEPQRPQEAALVQKLGLTEAAAFGVDSVATIVTELWGAATQGGGLQQHQLSLDAGDAFAHHDPNNVGGSKRSTKLLNMLLEAQQSAEQQQKTRRRTGSFPFHSSEAVYISAAPHEECIHVLLDRLARVASAVAGRNATEQLQPQELISNASTSSAVEHCCWCSFESSASQELCALQEEEMERTVSGEGDGAPSSHSLLPQLVLPGETVLFAWDDYRCLPCIELAYFPWLQRHSEEENPASQKDSGASSSGRVDSPVTEPPAVDVPFVACIPLRPDVRGVVPLPPLPSFCWLLFRVVRRAGRLLLQIAPAGEILGITNSPHHSAVEGRRQDTMNHLNSKSSHISVGSNATDTPVGSPLSPWGYADTDQVTASPNEVDVPSLLMLPRYFQLPIVNKDLTAGCSRGSQTSSGSDGRVPPWSFASMCKFTQSVAGSYASDPGAASAAAQATDPAKASIGGCDAGNMVLPVQPTPDPPTFEFRIQLPRLQFSVLSQGAVTDPLSRQTFRRPEELFLATFEGLSATYFCSPFHSAAACRVQELQIDSMHSQAYYPVLLQRAPPTPSEAGSATDSNVMQGSRIASSTDKDKEGEGTRSGGSLHATGTKLKDDAGALVEFLLQQRLPFYGSRDGRVVVVDKCCLSLKVRHHTATPWPHMSPATLTGGGEETEGDDLECHYDVKSGLAWAHKGSKTCQSPISLFVSQIAGTGLALAPSPLAVRPWLFKHPKMATLQGCQHTASQRKEQRYIFRVLTIASTCVVLSFKADTGGNSSALRRSVVTLSSLEDARLEVNGLHVTSRRLMEQVKELHQQQRSPVHQDFSRLTKLTRHHRHPALALGDVARVAGHFYQQQLLSHLSKLLVSVDLLGNPALSFAHLQAGVYALAKQPMEAAETGGDVFEGIMRGAEDFLKHTGYGFFGGISRMAGVASDSLGALACDEVYVHARKQQGRHKARNVEEGLQQGVEAFGRALAGGITGLVEEPVRGAAEGGFEGLLRGAGRGIAGFLVKPLTGVLDLAHKTAEAIKDASQVEGHQRPRFRLPRLLLGDFRLLAAYDAEAAEAKAILTDAEGQYWENLPVLFFALDRRLQGLTVLTANNILFFKYYSRSHAELCFRAPIASLLAVGHCSTLNSSTTSGSSSSRVRSASSRHRHAVLLQVRQEGESGVYYQQLLYSNARQQGHILNSLRLLLLQ</sequence>
<dbReference type="Proteomes" id="UP000018201">
    <property type="component" value="Unassembled WGS sequence"/>
</dbReference>
<dbReference type="PANTHER" id="PTHR16166:SF93">
    <property type="entry name" value="INTERMEMBRANE LIPID TRANSFER PROTEIN VPS13"/>
    <property type="match status" value="1"/>
</dbReference>